<sequence>MELLNPLMLWGILAVTVPIIIHFWHQKKGKVIYWAATNWLIEKNLQQSRGIRLDNIFLLLLRCLLLILLCFLLSKPFLNTFGNHQVDKKIHLVQAKSFVTENYKFELQEALKKGEKCYWFSEKLLPITDLQQIPQNENLNGELLQKSLNKLVEVIDKEQINMYFINSASLQTLPHIFVPNTFVLHSLIDTSQQVRPYLGFINNKRILIGSNKLLTLAPESIEKGASKHSGLIKVLIENQDSGEKQSIKAALEALAQTYQLEFDLTEKSKSDTSYDIVFSSRFPEKLLSDNTLYIFSNTAKWKFLAEKSNQVLIPNLLNPQGSEMVFEGLLPEFLGEKIIQHFGLQNEYKSLSHQQLNSLFKAQKYFKAVSNDWFSKSLLLFFVLLLALERWIAIYKNS</sequence>
<evidence type="ECO:0000313" key="3">
    <source>
        <dbReference type="EMBL" id="MEA5403816.1"/>
    </source>
</evidence>
<reference evidence="3 4" key="1">
    <citation type="submission" date="2023-12" db="EMBL/GenBank/DDBJ databases">
        <title>Novel species of the genus Arcicella isolated from rivers.</title>
        <authorList>
            <person name="Lu H."/>
        </authorList>
    </citation>
    <scope>NUCLEOTIDE SEQUENCE [LARGE SCALE GENOMIC DNA]</scope>
    <source>
        <strain evidence="3 4">DC2W</strain>
    </source>
</reference>
<evidence type="ECO:0000256" key="1">
    <source>
        <dbReference type="SAM" id="Phobius"/>
    </source>
</evidence>
<dbReference type="PANTHER" id="PTHR37464">
    <property type="entry name" value="BLL2463 PROTEIN"/>
    <property type="match status" value="1"/>
</dbReference>
<dbReference type="PANTHER" id="PTHR37464:SF1">
    <property type="entry name" value="BLL2463 PROTEIN"/>
    <property type="match status" value="1"/>
</dbReference>
<feature type="domain" description="Aerotolerance regulator N-terminal" evidence="2">
    <location>
        <begin position="1"/>
        <end position="76"/>
    </location>
</feature>
<dbReference type="NCBIfam" id="TIGR02226">
    <property type="entry name" value="two_anch"/>
    <property type="match status" value="1"/>
</dbReference>
<comment type="caution">
    <text evidence="3">The sequence shown here is derived from an EMBL/GenBank/DDBJ whole genome shotgun (WGS) entry which is preliminary data.</text>
</comment>
<feature type="transmembrane region" description="Helical" evidence="1">
    <location>
        <begin position="6"/>
        <end position="24"/>
    </location>
</feature>
<dbReference type="InterPro" id="IPR024163">
    <property type="entry name" value="Aerotolerance_reg_N"/>
</dbReference>
<keyword evidence="1" id="KW-0472">Membrane</keyword>
<dbReference type="Proteomes" id="UP001303899">
    <property type="component" value="Unassembled WGS sequence"/>
</dbReference>
<organism evidence="3 4">
    <name type="scientific">Arcicella gelida</name>
    <dbReference type="NCBI Taxonomy" id="2984195"/>
    <lineage>
        <taxon>Bacteria</taxon>
        <taxon>Pseudomonadati</taxon>
        <taxon>Bacteroidota</taxon>
        <taxon>Cytophagia</taxon>
        <taxon>Cytophagales</taxon>
        <taxon>Flectobacillaceae</taxon>
        <taxon>Arcicella</taxon>
    </lineage>
</organism>
<dbReference type="EMBL" id="JAYGIL010000014">
    <property type="protein sequence ID" value="MEA5403816.1"/>
    <property type="molecule type" value="Genomic_DNA"/>
</dbReference>
<proteinExistence type="predicted"/>
<feature type="transmembrane region" description="Helical" evidence="1">
    <location>
        <begin position="373"/>
        <end position="393"/>
    </location>
</feature>
<keyword evidence="4" id="KW-1185">Reference proteome</keyword>
<accession>A0ABU5S5U3</accession>
<keyword evidence="1" id="KW-0812">Transmembrane</keyword>
<dbReference type="InterPro" id="IPR011933">
    <property type="entry name" value="Double_TM_dom"/>
</dbReference>
<feature type="transmembrane region" description="Helical" evidence="1">
    <location>
        <begin position="56"/>
        <end position="74"/>
    </location>
</feature>
<protein>
    <submittedName>
        <fullName evidence="3">BatA domain-containing protein</fullName>
    </submittedName>
</protein>
<dbReference type="Pfam" id="PF07584">
    <property type="entry name" value="BatA"/>
    <property type="match status" value="1"/>
</dbReference>
<evidence type="ECO:0000313" key="4">
    <source>
        <dbReference type="Proteomes" id="UP001303899"/>
    </source>
</evidence>
<gene>
    <name evidence="3" type="ORF">VB776_12890</name>
</gene>
<name>A0ABU5S5U3_9BACT</name>
<dbReference type="RefSeq" id="WP_323330279.1">
    <property type="nucleotide sequence ID" value="NZ_JAYGIL010000014.1"/>
</dbReference>
<keyword evidence="1" id="KW-1133">Transmembrane helix</keyword>
<evidence type="ECO:0000259" key="2">
    <source>
        <dbReference type="Pfam" id="PF07584"/>
    </source>
</evidence>